<dbReference type="AlphaFoldDB" id="A0A225WA14"/>
<dbReference type="InterPro" id="IPR012337">
    <property type="entry name" value="RNaseH-like_sf"/>
</dbReference>
<sequence>MALQRKIADLSRVPNEILEDFPELSHYLAQDAGIVHIPTFESALGKSVRRHLNSCIGTDFTEKCKAALKSQQSCLGFAVIDYISERELIIFKWVIMRDMAFMEVDNELTRELTGLRTSDHMCSKSVTTYIHALIPLVEVSIGETLPTRFAIMFDGWKNGTTHYAAIFAVFMQGERCMEVLLGFSPPLDEQTYTAEAHRDLVVSVLSVYGKTLNDVVALIGDNCPTNKATANLLGINLLGCSCRKLNLAIGRLIESQPGLAEAFDSVTNLASKANTLKSAAALRELTELVAVRRNDTRWSSSYKMVWRFFEVEMELRQLPELEMPRQSDLQLLREFTPTLAKPDSVMIGLQKQGLSVASARGTLNDILEDFPEL</sequence>
<dbReference type="OrthoDB" id="98856at2759"/>
<dbReference type="PANTHER" id="PTHR40866">
    <property type="entry name" value="BED-TYPE DOMAIN-CONTAINING PROTEIN"/>
    <property type="match status" value="1"/>
</dbReference>
<feature type="non-terminal residue" evidence="1">
    <location>
        <position position="373"/>
    </location>
</feature>
<keyword evidence="2" id="KW-1185">Reference proteome</keyword>
<comment type="caution">
    <text evidence="1">The sequence shown here is derived from an EMBL/GenBank/DDBJ whole genome shotgun (WGS) entry which is preliminary data.</text>
</comment>
<reference evidence="2" key="1">
    <citation type="submission" date="2017-03" db="EMBL/GenBank/DDBJ databases">
        <title>Phytopthora megakarya and P. palmivora, two closely related causual agents of cacao black pod achieved similar genome size and gene model numbers by different mechanisms.</title>
        <authorList>
            <person name="Ali S."/>
            <person name="Shao J."/>
            <person name="Larry D.J."/>
            <person name="Kronmiller B."/>
            <person name="Shen D."/>
            <person name="Strem M.D."/>
            <person name="Melnick R.L."/>
            <person name="Guiltinan M.J."/>
            <person name="Tyler B.M."/>
            <person name="Meinhardt L.W."/>
            <person name="Bailey B.A."/>
        </authorList>
    </citation>
    <scope>NUCLEOTIDE SEQUENCE [LARGE SCALE GENOMIC DNA]</scope>
    <source>
        <strain evidence="2">zdho120</strain>
    </source>
</reference>
<evidence type="ECO:0000313" key="2">
    <source>
        <dbReference type="Proteomes" id="UP000198211"/>
    </source>
</evidence>
<name>A0A225WA14_9STRA</name>
<dbReference type="Proteomes" id="UP000198211">
    <property type="component" value="Unassembled WGS sequence"/>
</dbReference>
<protein>
    <submittedName>
        <fullName evidence="1">Uncharacterized protein</fullName>
    </submittedName>
</protein>
<gene>
    <name evidence="1" type="ORF">PHMEG_00012761</name>
</gene>
<dbReference type="PANTHER" id="PTHR40866:SF1">
    <property type="entry name" value="BED-TYPE DOMAIN-CONTAINING PROTEIN"/>
    <property type="match status" value="1"/>
</dbReference>
<proteinExistence type="predicted"/>
<accession>A0A225WA14</accession>
<evidence type="ECO:0000313" key="1">
    <source>
        <dbReference type="EMBL" id="OWZ13847.1"/>
    </source>
</evidence>
<dbReference type="SUPFAM" id="SSF53098">
    <property type="entry name" value="Ribonuclease H-like"/>
    <property type="match status" value="1"/>
</dbReference>
<dbReference type="EMBL" id="NBNE01001482">
    <property type="protein sequence ID" value="OWZ13847.1"/>
    <property type="molecule type" value="Genomic_DNA"/>
</dbReference>
<organism evidence="1 2">
    <name type="scientific">Phytophthora megakarya</name>
    <dbReference type="NCBI Taxonomy" id="4795"/>
    <lineage>
        <taxon>Eukaryota</taxon>
        <taxon>Sar</taxon>
        <taxon>Stramenopiles</taxon>
        <taxon>Oomycota</taxon>
        <taxon>Peronosporomycetes</taxon>
        <taxon>Peronosporales</taxon>
        <taxon>Peronosporaceae</taxon>
        <taxon>Phytophthora</taxon>
    </lineage>
</organism>